<feature type="non-terminal residue" evidence="2">
    <location>
        <position position="786"/>
    </location>
</feature>
<organism evidence="2 3">
    <name type="scientific">Leptidea sinapis</name>
    <dbReference type="NCBI Taxonomy" id="189913"/>
    <lineage>
        <taxon>Eukaryota</taxon>
        <taxon>Metazoa</taxon>
        <taxon>Ecdysozoa</taxon>
        <taxon>Arthropoda</taxon>
        <taxon>Hexapoda</taxon>
        <taxon>Insecta</taxon>
        <taxon>Pterygota</taxon>
        <taxon>Neoptera</taxon>
        <taxon>Endopterygota</taxon>
        <taxon>Lepidoptera</taxon>
        <taxon>Glossata</taxon>
        <taxon>Ditrysia</taxon>
        <taxon>Papilionoidea</taxon>
        <taxon>Pieridae</taxon>
        <taxon>Dismorphiinae</taxon>
        <taxon>Leptidea</taxon>
    </lineage>
</organism>
<gene>
    <name evidence="2" type="ORF">LSINAPIS_LOCUS12891</name>
</gene>
<evidence type="ECO:0000313" key="3">
    <source>
        <dbReference type="Proteomes" id="UP000324832"/>
    </source>
</evidence>
<dbReference type="SUPFAM" id="SSF47769">
    <property type="entry name" value="SAM/Pointed domain"/>
    <property type="match status" value="1"/>
</dbReference>
<proteinExistence type="predicted"/>
<feature type="compositionally biased region" description="Basic and acidic residues" evidence="1">
    <location>
        <begin position="705"/>
        <end position="716"/>
    </location>
</feature>
<evidence type="ECO:0000256" key="1">
    <source>
        <dbReference type="SAM" id="MobiDB-lite"/>
    </source>
</evidence>
<reference evidence="2 3" key="1">
    <citation type="submission" date="2017-07" db="EMBL/GenBank/DDBJ databases">
        <authorList>
            <person name="Talla V."/>
            <person name="Backstrom N."/>
        </authorList>
    </citation>
    <scope>NUCLEOTIDE SEQUENCE [LARGE SCALE GENOMIC DNA]</scope>
</reference>
<name>A0A5E4QWI1_9NEOP</name>
<sequence>MVTPLRVMQNGQMVQNEEMTPTLIINPNNPPPWIQNRQPQPQVVYIQQPVAYLPQPIDQQFYIQNYGCQNPPQMFISNYEQFRPYQIQMAMPNPDQNLANERIFVQNVPSDPNAFNGQIMQNEIKPVQFQNIPNQVYNITQDSVNLPQMHGFMNPNIVVSNPNPNISVARQINENIVNNTHRQQDVNLPSNIPSRPEANTVVRTPIVTIQNQTQPVYRQMVSNVIRPINATVRPSPVVTYPDKRPPLPRQSISIIRNNIIRTPRLAYRPIQPRPLGIRAQVINPTMQMQFVPTYPNLNNTTYTTTTIPPSTIPRQTIPPPTLQVYPENNINNRKRKSESPDEIKNKLKILGLNSNPILRGHLVNNSTNTVDVGVSTNIATETPVINPIVKAETVDKLVNSISVTTQVQKGDLELPKKTLQIIDTCDKPTTSQSVPTKPEHQLDKDKLVRSTLFPQARGRILNDKSTELMQENKQSSLDKMENESQEPPSIAQIEKTEPNIVKEINNENVNDINKNTHGISLNNIRNNTQDMKLTEKDYILTHVLDGFVIQESNVAFPIQKPVKEKIIKLSKERDEALSKLLESTKEIRSEIDNKHDTSSDKDKTCVINSETDQQLEINSRISKQHQNNSDIEKKHEINSRTDKEHLINSRIDKKNETNSEIDKKNEKISGVDQKCKMNSGDGKEREVYTGVDKKHETVINPDKSSSNEKKNEESKDSPFSSLDTKTVRSWTVDKLASHLENYGWNTTASVFSEHEIDGESLFLVAKSQLQCIGVDDMHADIILQFI</sequence>
<feature type="compositionally biased region" description="Polar residues" evidence="1">
    <location>
        <begin position="620"/>
        <end position="629"/>
    </location>
</feature>
<dbReference type="AlphaFoldDB" id="A0A5E4QWI1"/>
<protein>
    <recommendedName>
        <fullName evidence="4">SAM domain-containing protein</fullName>
    </recommendedName>
</protein>
<evidence type="ECO:0008006" key="4">
    <source>
        <dbReference type="Google" id="ProtNLM"/>
    </source>
</evidence>
<evidence type="ECO:0000313" key="2">
    <source>
        <dbReference type="EMBL" id="VVD02735.1"/>
    </source>
</evidence>
<dbReference type="InterPro" id="IPR013761">
    <property type="entry name" value="SAM/pointed_sf"/>
</dbReference>
<feature type="region of interest" description="Disordered" evidence="1">
    <location>
        <begin position="620"/>
        <end position="722"/>
    </location>
</feature>
<dbReference type="Proteomes" id="UP000324832">
    <property type="component" value="Unassembled WGS sequence"/>
</dbReference>
<dbReference type="Gene3D" id="1.10.150.50">
    <property type="entry name" value="Transcription Factor, Ets-1"/>
    <property type="match status" value="1"/>
</dbReference>
<feature type="compositionally biased region" description="Low complexity" evidence="1">
    <location>
        <begin position="305"/>
        <end position="315"/>
    </location>
</feature>
<accession>A0A5E4QWI1</accession>
<feature type="region of interest" description="Disordered" evidence="1">
    <location>
        <begin position="464"/>
        <end position="489"/>
    </location>
</feature>
<feature type="region of interest" description="Disordered" evidence="1">
    <location>
        <begin position="305"/>
        <end position="342"/>
    </location>
</feature>
<dbReference type="EMBL" id="FZQP02006310">
    <property type="protein sequence ID" value="VVD02735.1"/>
    <property type="molecule type" value="Genomic_DNA"/>
</dbReference>
<feature type="compositionally biased region" description="Basic and acidic residues" evidence="1">
    <location>
        <begin position="630"/>
        <end position="697"/>
    </location>
</feature>
<keyword evidence="3" id="KW-1185">Reference proteome</keyword>